<sequence>MGYSRECVEQRCLEVVLDTNFIILLSKYPHLIDELNEVIPFKSVCVLLTVVLEELEAVSKTLGEVRRRMLGKILGVLRGRCVVVDAGGSGIVDEAIIDYARKHQAVVATNDRELRRRLREMGIPNVFFREESRRLEYEGFIS</sequence>
<comment type="caution">
    <text evidence="2">The sequence shown here is derived from an EMBL/GenBank/DDBJ whole genome shotgun (WGS) entry which is preliminary data.</text>
</comment>
<dbReference type="SMART" id="SM00670">
    <property type="entry name" value="PINc"/>
    <property type="match status" value="1"/>
</dbReference>
<organism evidence="2">
    <name type="scientific">Thermogladius calderae</name>
    <dbReference type="NCBI Taxonomy" id="1200300"/>
    <lineage>
        <taxon>Archaea</taxon>
        <taxon>Thermoproteota</taxon>
        <taxon>Thermoprotei</taxon>
        <taxon>Desulfurococcales</taxon>
        <taxon>Desulfurococcaceae</taxon>
        <taxon>Thermogladius</taxon>
    </lineage>
</organism>
<gene>
    <name evidence="2" type="ORF">ENM60_04180</name>
</gene>
<dbReference type="AlphaFoldDB" id="A0A7J3XZR4"/>
<evidence type="ECO:0000313" key="2">
    <source>
        <dbReference type="EMBL" id="HHP67969.1"/>
    </source>
</evidence>
<proteinExistence type="predicted"/>
<reference evidence="2" key="1">
    <citation type="journal article" date="2020" name="mSystems">
        <title>Genome- and Community-Level Interaction Insights into Carbon Utilization and Element Cycling Functions of Hydrothermarchaeota in Hydrothermal Sediment.</title>
        <authorList>
            <person name="Zhou Z."/>
            <person name="Liu Y."/>
            <person name="Xu W."/>
            <person name="Pan J."/>
            <person name="Luo Z.H."/>
            <person name="Li M."/>
        </authorList>
    </citation>
    <scope>NUCLEOTIDE SEQUENCE [LARGE SCALE GENOMIC DNA]</scope>
    <source>
        <strain evidence="2">SpSt-110</strain>
    </source>
</reference>
<dbReference type="InterPro" id="IPR029060">
    <property type="entry name" value="PIN-like_dom_sf"/>
</dbReference>
<feature type="domain" description="PIN" evidence="1">
    <location>
        <begin position="13"/>
        <end position="116"/>
    </location>
</feature>
<dbReference type="InterPro" id="IPR002716">
    <property type="entry name" value="PIN_dom"/>
</dbReference>
<evidence type="ECO:0000259" key="1">
    <source>
        <dbReference type="SMART" id="SM00670"/>
    </source>
</evidence>
<accession>A0A7J3XZR4</accession>
<protein>
    <recommendedName>
        <fullName evidence="1">PIN domain-containing protein</fullName>
    </recommendedName>
</protein>
<dbReference type="Pfam" id="PF18477">
    <property type="entry name" value="PIN_9"/>
    <property type="match status" value="1"/>
</dbReference>
<dbReference type="Gene3D" id="3.40.50.1010">
    <property type="entry name" value="5'-nuclease"/>
    <property type="match status" value="1"/>
</dbReference>
<dbReference type="InterPro" id="IPR041120">
    <property type="entry name" value="PIN_9"/>
</dbReference>
<dbReference type="SUPFAM" id="SSF88723">
    <property type="entry name" value="PIN domain-like"/>
    <property type="match status" value="1"/>
</dbReference>
<dbReference type="EMBL" id="DRYK01000055">
    <property type="protein sequence ID" value="HHP67969.1"/>
    <property type="molecule type" value="Genomic_DNA"/>
</dbReference>
<name>A0A7J3XZR4_9CREN</name>